<evidence type="ECO:0000313" key="13">
    <source>
        <dbReference type="EMBL" id="AER55599.1"/>
    </source>
</evidence>
<evidence type="ECO:0000259" key="12">
    <source>
        <dbReference type="Pfam" id="PF00925"/>
    </source>
</evidence>
<keyword evidence="7 11" id="KW-0862">Zinc</keyword>
<proteinExistence type="inferred from homology"/>
<dbReference type="Proteomes" id="UP000005870">
    <property type="component" value="Chromosome"/>
</dbReference>
<dbReference type="SUPFAM" id="SSF142695">
    <property type="entry name" value="RibA-like"/>
    <property type="match status" value="1"/>
</dbReference>
<evidence type="ECO:0000256" key="11">
    <source>
        <dbReference type="HAMAP-Rule" id="MF_00179"/>
    </source>
</evidence>
<feature type="binding site" evidence="11">
    <location>
        <position position="328"/>
    </location>
    <ligand>
        <name>GTP</name>
        <dbReference type="ChEBI" id="CHEBI:37565"/>
    </ligand>
</feature>
<dbReference type="CDD" id="cd00641">
    <property type="entry name" value="GTP_cyclohydro2"/>
    <property type="match status" value="1"/>
</dbReference>
<dbReference type="FunFam" id="3.40.50.10990:FF:000001">
    <property type="entry name" value="Riboflavin biosynthesis protein RibBA"/>
    <property type="match status" value="1"/>
</dbReference>
<dbReference type="HAMAP" id="MF_00179">
    <property type="entry name" value="RibA"/>
    <property type="match status" value="1"/>
</dbReference>
<keyword evidence="3 11" id="KW-0686">Riboflavin biosynthesis</keyword>
<dbReference type="InterPro" id="IPR000926">
    <property type="entry name" value="RibA"/>
</dbReference>
<dbReference type="PANTHER" id="PTHR21327:SF18">
    <property type="entry name" value="3,4-DIHYDROXY-2-BUTANONE 4-PHOSPHATE SYNTHASE"/>
    <property type="match status" value="1"/>
</dbReference>
<dbReference type="Pfam" id="PF00925">
    <property type="entry name" value="GTP_cyclohydro2"/>
    <property type="match status" value="1"/>
</dbReference>
<comment type="similarity">
    <text evidence="2">In the N-terminal section; belongs to the DHBP synthase family.</text>
</comment>
<feature type="binding site" evidence="11">
    <location>
        <position position="249"/>
    </location>
    <ligand>
        <name>GTP</name>
        <dbReference type="ChEBI" id="CHEBI:37565"/>
    </ligand>
</feature>
<feature type="binding site" evidence="11">
    <location>
        <begin position="228"/>
        <end position="232"/>
    </location>
    <ligand>
        <name>GTP</name>
        <dbReference type="ChEBI" id="CHEBI:37565"/>
    </ligand>
</feature>
<dbReference type="GO" id="GO:0005525">
    <property type="term" value="F:GTP binding"/>
    <property type="evidence" value="ECO:0007669"/>
    <property type="project" value="UniProtKB-KW"/>
</dbReference>
<protein>
    <recommendedName>
        <fullName evidence="11">GTP cyclohydrolase-2</fullName>
        <ecNumber evidence="11">3.5.4.25</ecNumber>
    </recommendedName>
    <alternativeName>
        <fullName evidence="11">GTP cyclohydrolase II</fullName>
    </alternativeName>
</protein>
<comment type="function">
    <text evidence="9 11">Catalyzes the conversion of GTP to 2,5-diamino-6-ribosylamino-4(3H)-pyrimidinone 5'-phosphate (DARP), formate and pyrophosphate.</text>
</comment>
<sequence>MSAYPLRAPAMSTPTVPLPAPFGHPAAIACERAAAELRSGRPLVLHEGTGARTAVLALDGATPASYAAFVAAAGAGVSLFVTGIRARVLGIDAPRGARLEVAGRHFDSLAALAYLPSEGAPPAWTSPTGLDAGAAEIARLGLLLPVLLVHDLEAAPSPFDACAQLSLQELAAGAAHANRDWELVVRTEVPLREVGPAQFVVFRGGVAQRDQVAIIVGQPDLTRPVPVRVHSSCLTGDLFGSLKCDCGDQLRNGLLKLAELGGGVLLYMDQEGRGTGIAAKLRAYGYQHAGMDTIDADALLGFGPDERRYEGAAAMLRGLGVNQVRLLTNNPAKVERLRATGIEVVGRMPVTGRITADNEGYLRTKAARAGHALDVDALIASLS</sequence>
<gene>
    <name evidence="11" type="primary">ribA</name>
    <name evidence="13" type="ordered locus">DSC_04730</name>
</gene>
<keyword evidence="6 11" id="KW-0378">Hydrolase</keyword>
<evidence type="ECO:0000256" key="9">
    <source>
        <dbReference type="ARBA" id="ARBA00043932"/>
    </source>
</evidence>
<dbReference type="PIRSF" id="PIRSF001259">
    <property type="entry name" value="RibA"/>
    <property type="match status" value="1"/>
</dbReference>
<comment type="pathway">
    <text evidence="1 11">Cofactor biosynthesis; riboflavin biosynthesis; 5-amino-6-(D-ribitylamino)uracil from GTP: step 1/4.</text>
</comment>
<feature type="binding site" evidence="11">
    <location>
        <position position="333"/>
    </location>
    <ligand>
        <name>GTP</name>
        <dbReference type="ChEBI" id="CHEBI:37565"/>
    </ligand>
</feature>
<keyword evidence="4 11" id="KW-0479">Metal-binding</keyword>
<evidence type="ECO:0000256" key="7">
    <source>
        <dbReference type="ARBA" id="ARBA00022833"/>
    </source>
</evidence>
<comment type="similarity">
    <text evidence="11">Belongs to the GTP cyclohydrolase II family.</text>
</comment>
<dbReference type="KEGG" id="psd:DSC_04730"/>
<evidence type="ECO:0000313" key="14">
    <source>
        <dbReference type="Proteomes" id="UP000005870"/>
    </source>
</evidence>
<keyword evidence="14" id="KW-1185">Reference proteome</keyword>
<evidence type="ECO:0000256" key="1">
    <source>
        <dbReference type="ARBA" id="ARBA00004853"/>
    </source>
</evidence>
<evidence type="ECO:0000256" key="3">
    <source>
        <dbReference type="ARBA" id="ARBA00022619"/>
    </source>
</evidence>
<feature type="binding site" evidence="11">
    <location>
        <position position="293"/>
    </location>
    <ligand>
        <name>GTP</name>
        <dbReference type="ChEBI" id="CHEBI:37565"/>
    </ligand>
</feature>
<feature type="binding site" evidence="11">
    <location>
        <position position="244"/>
    </location>
    <ligand>
        <name>Zn(2+)</name>
        <dbReference type="ChEBI" id="CHEBI:29105"/>
        <note>catalytic</note>
    </ligand>
</feature>
<dbReference type="UniPathway" id="UPA00275">
    <property type="reaction ID" value="UER00400"/>
</dbReference>
<feature type="active site" description="Proton acceptor" evidence="11">
    <location>
        <position position="305"/>
    </location>
</feature>
<keyword evidence="8 11" id="KW-0342">GTP-binding</keyword>
<feature type="binding site" evidence="11">
    <location>
        <begin position="271"/>
        <end position="273"/>
    </location>
    <ligand>
        <name>GTP</name>
        <dbReference type="ChEBI" id="CHEBI:37565"/>
    </ligand>
</feature>
<dbReference type="InterPro" id="IPR032677">
    <property type="entry name" value="GTP_cyclohydro_II"/>
</dbReference>
<dbReference type="NCBIfam" id="NF001591">
    <property type="entry name" value="PRK00393.1"/>
    <property type="match status" value="1"/>
</dbReference>
<dbReference type="AlphaFoldDB" id="G7UPQ9"/>
<organism evidence="13 14">
    <name type="scientific">Pseudoxanthomonas spadix (strain BD-a59)</name>
    <dbReference type="NCBI Taxonomy" id="1045855"/>
    <lineage>
        <taxon>Bacteria</taxon>
        <taxon>Pseudomonadati</taxon>
        <taxon>Pseudomonadota</taxon>
        <taxon>Gammaproteobacteria</taxon>
        <taxon>Lysobacterales</taxon>
        <taxon>Lysobacteraceae</taxon>
        <taxon>Pseudoxanthomonas</taxon>
    </lineage>
</organism>
<dbReference type="RefSeq" id="WP_014159776.1">
    <property type="nucleotide sequence ID" value="NC_016147.2"/>
</dbReference>
<dbReference type="NCBIfam" id="NF006456">
    <property type="entry name" value="PRK08815.1"/>
    <property type="match status" value="1"/>
</dbReference>
<dbReference type="GO" id="GO:0009231">
    <property type="term" value="P:riboflavin biosynthetic process"/>
    <property type="evidence" value="ECO:0007669"/>
    <property type="project" value="UniProtKB-UniRule"/>
</dbReference>
<name>G7UPQ9_PSEUP</name>
<dbReference type="STRING" id="1045855.DSC_04730"/>
<dbReference type="EC" id="3.5.4.25" evidence="11"/>
<dbReference type="EMBL" id="CP003093">
    <property type="protein sequence ID" value="AER55599.1"/>
    <property type="molecule type" value="Genomic_DNA"/>
</dbReference>
<evidence type="ECO:0000256" key="4">
    <source>
        <dbReference type="ARBA" id="ARBA00022723"/>
    </source>
</evidence>
<keyword evidence="5 11" id="KW-0547">Nucleotide-binding</keyword>
<feature type="binding site" evidence="11">
    <location>
        <position position="246"/>
    </location>
    <ligand>
        <name>Zn(2+)</name>
        <dbReference type="ChEBI" id="CHEBI:29105"/>
        <note>catalytic</note>
    </ligand>
</feature>
<dbReference type="PANTHER" id="PTHR21327">
    <property type="entry name" value="GTP CYCLOHYDROLASE II-RELATED"/>
    <property type="match status" value="1"/>
</dbReference>
<dbReference type="eggNOG" id="COG0807">
    <property type="taxonomic scope" value="Bacteria"/>
</dbReference>
<dbReference type="InterPro" id="IPR036144">
    <property type="entry name" value="RibA-like_sf"/>
</dbReference>
<dbReference type="Gene3D" id="3.40.50.10990">
    <property type="entry name" value="GTP cyclohydrolase II"/>
    <property type="match status" value="1"/>
</dbReference>
<dbReference type="GO" id="GO:0003935">
    <property type="term" value="F:GTP cyclohydrolase II activity"/>
    <property type="evidence" value="ECO:0007669"/>
    <property type="project" value="UniProtKB-UniRule"/>
</dbReference>
<feature type="active site" description="Nucleophile" evidence="11">
    <location>
        <position position="307"/>
    </location>
</feature>
<dbReference type="HOGENOM" id="CLU_020273_1_2_6"/>
<evidence type="ECO:0000256" key="6">
    <source>
        <dbReference type="ARBA" id="ARBA00022801"/>
    </source>
</evidence>
<dbReference type="GO" id="GO:0005829">
    <property type="term" value="C:cytosol"/>
    <property type="evidence" value="ECO:0007669"/>
    <property type="project" value="TreeGrafter"/>
</dbReference>
<evidence type="ECO:0000256" key="10">
    <source>
        <dbReference type="ARBA" id="ARBA00049295"/>
    </source>
</evidence>
<accession>G7UPQ9</accession>
<evidence type="ECO:0000256" key="5">
    <source>
        <dbReference type="ARBA" id="ARBA00022741"/>
    </source>
</evidence>
<feature type="domain" description="GTP cyclohydrolase II" evidence="12">
    <location>
        <begin position="185"/>
        <end position="349"/>
    </location>
</feature>
<comment type="cofactor">
    <cofactor evidence="11">
        <name>Zn(2+)</name>
        <dbReference type="ChEBI" id="CHEBI:29105"/>
    </cofactor>
    <text evidence="11">Binds 1 zinc ion per subunit.</text>
</comment>
<comment type="catalytic activity">
    <reaction evidence="10 11">
        <text>GTP + 4 H2O = 2,5-diamino-6-hydroxy-4-(5-phosphoribosylamino)-pyrimidine + formate + 2 phosphate + 3 H(+)</text>
        <dbReference type="Rhea" id="RHEA:23704"/>
        <dbReference type="ChEBI" id="CHEBI:15377"/>
        <dbReference type="ChEBI" id="CHEBI:15378"/>
        <dbReference type="ChEBI" id="CHEBI:15740"/>
        <dbReference type="ChEBI" id="CHEBI:37565"/>
        <dbReference type="ChEBI" id="CHEBI:43474"/>
        <dbReference type="ChEBI" id="CHEBI:58614"/>
        <dbReference type="EC" id="3.5.4.25"/>
    </reaction>
</comment>
<dbReference type="PROSITE" id="PS51257">
    <property type="entry name" value="PROKAR_LIPOPROTEIN"/>
    <property type="match status" value="1"/>
</dbReference>
<feature type="binding site" evidence="11">
    <location>
        <position position="233"/>
    </location>
    <ligand>
        <name>Zn(2+)</name>
        <dbReference type="ChEBI" id="CHEBI:29105"/>
        <note>catalytic</note>
    </ligand>
</feature>
<dbReference type="GO" id="GO:0008270">
    <property type="term" value="F:zinc ion binding"/>
    <property type="evidence" value="ECO:0007669"/>
    <property type="project" value="UniProtKB-UniRule"/>
</dbReference>
<reference evidence="13 14" key="1">
    <citation type="journal article" date="2012" name="J. Bacteriol.">
        <title>Complete Genome Sequence of the BTEX-Degrading Bacterium Pseudoxanthomonas spadix BD-a59.</title>
        <authorList>
            <person name="Lee S.H."/>
            <person name="Jin H.M."/>
            <person name="Lee H.J."/>
            <person name="Kim J.M."/>
            <person name="Jeon C.O."/>
        </authorList>
    </citation>
    <scope>NUCLEOTIDE SEQUENCE [LARGE SCALE GENOMIC DNA]</scope>
    <source>
        <strain evidence="13 14">BD-a59</strain>
    </source>
</reference>
<evidence type="ECO:0000256" key="8">
    <source>
        <dbReference type="ARBA" id="ARBA00023134"/>
    </source>
</evidence>
<evidence type="ECO:0000256" key="2">
    <source>
        <dbReference type="ARBA" id="ARBA00005520"/>
    </source>
</evidence>